<dbReference type="Proteomes" id="UP000311469">
    <property type="component" value="Chromosome cSF1"/>
</dbReference>
<evidence type="ECO:0000313" key="2">
    <source>
        <dbReference type="EMBL" id="QDC38380.1"/>
    </source>
</evidence>
<feature type="transmembrane region" description="Helical" evidence="1">
    <location>
        <begin position="33"/>
        <end position="57"/>
    </location>
</feature>
<dbReference type="KEGG" id="sufl:FIL70_15205"/>
<keyword evidence="1" id="KW-1133">Transmembrane helix</keyword>
<dbReference type="RefSeq" id="WP_140042692.1">
    <property type="nucleotide sequence ID" value="NZ_CP041016.1"/>
</dbReference>
<dbReference type="AlphaFoldDB" id="A0A5B8CJQ1"/>
<accession>A0A5B8CJQ1</accession>
<sequence length="59" mass="6248">MRRPDVIHAATCRCDDCRPLAERFAEATLRTRALFAAGAIVAGIILAIVGPLIAATITN</sequence>
<evidence type="ECO:0000313" key="3">
    <source>
        <dbReference type="Proteomes" id="UP000311469"/>
    </source>
</evidence>
<evidence type="ECO:0000256" key="1">
    <source>
        <dbReference type="SAM" id="Phobius"/>
    </source>
</evidence>
<gene>
    <name evidence="2" type="ORF">FIL70_15205</name>
</gene>
<protein>
    <submittedName>
        <fullName evidence="2">Uncharacterized protein</fullName>
    </submittedName>
</protein>
<keyword evidence="1" id="KW-0812">Transmembrane</keyword>
<name>A0A5B8CJQ1_SPHSA</name>
<dbReference type="EMBL" id="CP041016">
    <property type="protein sequence ID" value="QDC38380.1"/>
    <property type="molecule type" value="Genomic_DNA"/>
</dbReference>
<reference evidence="2 3" key="1">
    <citation type="submission" date="2019-06" db="EMBL/GenBank/DDBJ databases">
        <title>Genome organization and adaptive potential of archetypical organophosphate degarding Sphingobium fuliginis ATCC 27551.</title>
        <authorList>
            <person name="Sarwar A."/>
            <person name="Parthasarathy S."/>
            <person name="Singh C."/>
            <person name="Siddavattam D."/>
        </authorList>
    </citation>
    <scope>NUCLEOTIDE SEQUENCE [LARGE SCALE GENOMIC DNA]</scope>
    <source>
        <strain evidence="2 3">ATCC 27551</strain>
    </source>
</reference>
<organism evidence="2 3">
    <name type="scientific">Sphingobium fuliginis ATCC 27551</name>
    <dbReference type="NCBI Taxonomy" id="1208342"/>
    <lineage>
        <taxon>Bacteria</taxon>
        <taxon>Pseudomonadati</taxon>
        <taxon>Pseudomonadota</taxon>
        <taxon>Alphaproteobacteria</taxon>
        <taxon>Sphingomonadales</taxon>
        <taxon>Sphingomonadaceae</taxon>
        <taxon>Sphingobium</taxon>
    </lineage>
</organism>
<keyword evidence="1" id="KW-0472">Membrane</keyword>
<proteinExistence type="predicted"/>